<evidence type="ECO:0000313" key="3">
    <source>
        <dbReference type="Proteomes" id="UP000193067"/>
    </source>
</evidence>
<dbReference type="AlphaFoldDB" id="A0A1Y2ISG7"/>
<gene>
    <name evidence="2" type="ORF">PYCCODRAFT_173988</name>
</gene>
<evidence type="ECO:0000256" key="1">
    <source>
        <dbReference type="SAM" id="MobiDB-lite"/>
    </source>
</evidence>
<name>A0A1Y2ISG7_TRAC3</name>
<dbReference type="EMBL" id="KZ084098">
    <property type="protein sequence ID" value="OSD04066.1"/>
    <property type="molecule type" value="Genomic_DNA"/>
</dbReference>
<evidence type="ECO:0000313" key="2">
    <source>
        <dbReference type="EMBL" id="OSD04066.1"/>
    </source>
</evidence>
<accession>A0A1Y2ISG7</accession>
<organism evidence="2 3">
    <name type="scientific">Trametes coccinea (strain BRFM310)</name>
    <name type="common">Pycnoporus coccineus</name>
    <dbReference type="NCBI Taxonomy" id="1353009"/>
    <lineage>
        <taxon>Eukaryota</taxon>
        <taxon>Fungi</taxon>
        <taxon>Dikarya</taxon>
        <taxon>Basidiomycota</taxon>
        <taxon>Agaricomycotina</taxon>
        <taxon>Agaricomycetes</taxon>
        <taxon>Polyporales</taxon>
        <taxon>Polyporaceae</taxon>
        <taxon>Trametes</taxon>
    </lineage>
</organism>
<reference evidence="2 3" key="1">
    <citation type="journal article" date="2015" name="Biotechnol. Biofuels">
        <title>Enhanced degradation of softwood versus hardwood by the white-rot fungus Pycnoporus coccineus.</title>
        <authorList>
            <person name="Couturier M."/>
            <person name="Navarro D."/>
            <person name="Chevret D."/>
            <person name="Henrissat B."/>
            <person name="Piumi F."/>
            <person name="Ruiz-Duenas F.J."/>
            <person name="Martinez A.T."/>
            <person name="Grigoriev I.V."/>
            <person name="Riley R."/>
            <person name="Lipzen A."/>
            <person name="Berrin J.G."/>
            <person name="Master E.R."/>
            <person name="Rosso M.N."/>
        </authorList>
    </citation>
    <scope>NUCLEOTIDE SEQUENCE [LARGE SCALE GENOMIC DNA]</scope>
    <source>
        <strain evidence="2 3">BRFM310</strain>
    </source>
</reference>
<feature type="region of interest" description="Disordered" evidence="1">
    <location>
        <begin position="1"/>
        <end position="32"/>
    </location>
</feature>
<feature type="compositionally biased region" description="Polar residues" evidence="1">
    <location>
        <begin position="98"/>
        <end position="118"/>
    </location>
</feature>
<feature type="region of interest" description="Disordered" evidence="1">
    <location>
        <begin position="92"/>
        <end position="118"/>
    </location>
</feature>
<protein>
    <submittedName>
        <fullName evidence="2">Uncharacterized protein</fullName>
    </submittedName>
</protein>
<keyword evidence="3" id="KW-1185">Reference proteome</keyword>
<proteinExistence type="predicted"/>
<dbReference type="Proteomes" id="UP000193067">
    <property type="component" value="Unassembled WGS sequence"/>
</dbReference>
<sequence length="177" mass="19260">MNGPSAYTHEATDRSSQPHSRSAHSPPDPHKSLTLNLHPLSLLSLWQPKNAAQCLAVCTALSWTSEARSSAAISPLPRPWLGHHLDPNFLVSRPANARNHSPSATRAPTRPSSRTPQSICSRCSPFGLSVCRRASTRMPPAEEWPVQYGKSSVALGPDLFHSIAPVDMLAFRTLSTR</sequence>